<sequence length="73" mass="8567">LFDIVPRFAQYVMEWTVKAPHGFLTAVLWAPSPLRLVSVSCLGNWPRRQRPEKKSKVRNKYCKSYTTNTELKK</sequence>
<reference evidence="1 2" key="1">
    <citation type="submission" date="2021-02" db="EMBL/GenBank/DDBJ databases">
        <title>Safari Cat Assemblies.</title>
        <authorList>
            <person name="Bredemeyer K.R."/>
            <person name="Murphy W.J."/>
        </authorList>
    </citation>
    <scope>NUCLEOTIDE SEQUENCE [LARGE SCALE GENOMIC DNA]</scope>
</reference>
<reference evidence="1" key="3">
    <citation type="submission" date="2025-09" db="UniProtKB">
        <authorList>
            <consortium name="Ensembl"/>
        </authorList>
    </citation>
    <scope>IDENTIFICATION</scope>
    <source>
        <strain evidence="1">breed Abyssinian</strain>
    </source>
</reference>
<organism evidence="1 2">
    <name type="scientific">Felis catus</name>
    <name type="common">Cat</name>
    <name type="synonym">Felis silvestris catus</name>
    <dbReference type="NCBI Taxonomy" id="9685"/>
    <lineage>
        <taxon>Eukaryota</taxon>
        <taxon>Metazoa</taxon>
        <taxon>Chordata</taxon>
        <taxon>Craniata</taxon>
        <taxon>Vertebrata</taxon>
        <taxon>Euteleostomi</taxon>
        <taxon>Mammalia</taxon>
        <taxon>Eutheria</taxon>
        <taxon>Laurasiatheria</taxon>
        <taxon>Carnivora</taxon>
        <taxon>Feliformia</taxon>
        <taxon>Felidae</taxon>
        <taxon>Felinae</taxon>
        <taxon>Felis</taxon>
    </lineage>
</organism>
<dbReference type="Ensembl" id="ENSFCTT00005026899.1">
    <property type="protein sequence ID" value="ENSFCTP00005017436.1"/>
    <property type="gene ID" value="ENSFCTG00005009640.1"/>
</dbReference>
<name>A0ABI7X657_FELCA</name>
<evidence type="ECO:0000313" key="2">
    <source>
        <dbReference type="Proteomes" id="UP000823872"/>
    </source>
</evidence>
<evidence type="ECO:0000313" key="1">
    <source>
        <dbReference type="Ensembl" id="ENSFCTP00005017436.1"/>
    </source>
</evidence>
<reference evidence="1" key="2">
    <citation type="submission" date="2025-08" db="UniProtKB">
        <authorList>
            <consortium name="Ensembl"/>
        </authorList>
    </citation>
    <scope>IDENTIFICATION</scope>
    <source>
        <strain evidence="1">breed Abyssinian</strain>
    </source>
</reference>
<accession>A0ABI7X657</accession>
<protein>
    <submittedName>
        <fullName evidence="1">Uncharacterized protein</fullName>
    </submittedName>
</protein>
<keyword evidence="2" id="KW-1185">Reference proteome</keyword>
<dbReference type="Proteomes" id="UP000823872">
    <property type="component" value="Chromosome B1"/>
</dbReference>
<proteinExistence type="predicted"/>